<dbReference type="Proteomes" id="UP001591681">
    <property type="component" value="Unassembled WGS sequence"/>
</dbReference>
<dbReference type="InterPro" id="IPR043601">
    <property type="entry name" value="Rspo_Fu-CRD_dom"/>
</dbReference>
<keyword evidence="4" id="KW-0716">Sensory transduction</keyword>
<keyword evidence="7 11" id="KW-0732">Signal</keyword>
<reference evidence="13 14" key="1">
    <citation type="submission" date="2024-09" db="EMBL/GenBank/DDBJ databases">
        <title>A chromosome-level genome assembly of Gray's grenadier anchovy, Coilia grayii.</title>
        <authorList>
            <person name="Fu Z."/>
        </authorList>
    </citation>
    <scope>NUCLEOTIDE SEQUENCE [LARGE SCALE GENOMIC DNA]</scope>
    <source>
        <strain evidence="13">G4</strain>
        <tissue evidence="13">Muscle</tissue>
    </source>
</reference>
<dbReference type="Pfam" id="PF15913">
    <property type="entry name" value="Furin-like_2"/>
    <property type="match status" value="1"/>
</dbReference>
<feature type="domain" description="R-spondin Fu-CRD" evidence="12">
    <location>
        <begin position="35"/>
        <end position="128"/>
    </location>
</feature>
<protein>
    <recommendedName>
        <fullName evidence="12">R-spondin Fu-CRD domain-containing protein</fullName>
    </recommendedName>
</protein>
<dbReference type="InterPro" id="IPR051514">
    <property type="entry name" value="R-spondin"/>
</dbReference>
<keyword evidence="6" id="KW-0879">Wnt signaling pathway</keyword>
<dbReference type="PANTHER" id="PTHR46987:SF6">
    <property type="entry name" value="R-SPONDIN-4"/>
    <property type="match status" value="1"/>
</dbReference>
<evidence type="ECO:0000256" key="8">
    <source>
        <dbReference type="ARBA" id="ARBA00023157"/>
    </source>
</evidence>
<keyword evidence="10" id="KW-0812">Transmembrane</keyword>
<evidence type="ECO:0000259" key="12">
    <source>
        <dbReference type="Pfam" id="PF15913"/>
    </source>
</evidence>
<organism evidence="13 14">
    <name type="scientific">Coilia grayii</name>
    <name type="common">Gray's grenadier anchovy</name>
    <dbReference type="NCBI Taxonomy" id="363190"/>
    <lineage>
        <taxon>Eukaryota</taxon>
        <taxon>Metazoa</taxon>
        <taxon>Chordata</taxon>
        <taxon>Craniata</taxon>
        <taxon>Vertebrata</taxon>
        <taxon>Euteleostomi</taxon>
        <taxon>Actinopterygii</taxon>
        <taxon>Neopterygii</taxon>
        <taxon>Teleostei</taxon>
        <taxon>Clupei</taxon>
        <taxon>Clupeiformes</taxon>
        <taxon>Clupeoidei</taxon>
        <taxon>Engraulidae</taxon>
        <taxon>Coilinae</taxon>
        <taxon>Coilia</taxon>
    </lineage>
</organism>
<evidence type="ECO:0000256" key="1">
    <source>
        <dbReference type="ARBA" id="ARBA00004613"/>
    </source>
</evidence>
<keyword evidence="10" id="KW-1133">Transmembrane helix</keyword>
<feature type="signal peptide" evidence="11">
    <location>
        <begin position="1"/>
        <end position="19"/>
    </location>
</feature>
<keyword evidence="5" id="KW-0358">Heparin-binding</keyword>
<evidence type="ECO:0000256" key="7">
    <source>
        <dbReference type="ARBA" id="ARBA00022729"/>
    </source>
</evidence>
<proteinExistence type="inferred from homology"/>
<evidence type="ECO:0000256" key="5">
    <source>
        <dbReference type="ARBA" id="ARBA00022674"/>
    </source>
</evidence>
<gene>
    <name evidence="13" type="ORF">ACEWY4_012908</name>
</gene>
<evidence type="ECO:0000256" key="2">
    <source>
        <dbReference type="ARBA" id="ARBA00007308"/>
    </source>
</evidence>
<evidence type="ECO:0000256" key="3">
    <source>
        <dbReference type="ARBA" id="ARBA00022525"/>
    </source>
</evidence>
<keyword evidence="14" id="KW-1185">Reference proteome</keyword>
<name>A0ABD1JUY5_9TELE</name>
<dbReference type="SMART" id="SM00261">
    <property type="entry name" value="FU"/>
    <property type="match status" value="2"/>
</dbReference>
<feature type="transmembrane region" description="Helical" evidence="10">
    <location>
        <begin position="242"/>
        <end position="266"/>
    </location>
</feature>
<dbReference type="InterPro" id="IPR009030">
    <property type="entry name" value="Growth_fac_rcpt_cys_sf"/>
</dbReference>
<evidence type="ECO:0000256" key="4">
    <source>
        <dbReference type="ARBA" id="ARBA00022606"/>
    </source>
</evidence>
<evidence type="ECO:0000256" key="9">
    <source>
        <dbReference type="ARBA" id="ARBA00023180"/>
    </source>
</evidence>
<dbReference type="GO" id="GO:0005576">
    <property type="term" value="C:extracellular region"/>
    <property type="evidence" value="ECO:0007669"/>
    <property type="project" value="UniProtKB-SubCell"/>
</dbReference>
<dbReference type="GO" id="GO:0008201">
    <property type="term" value="F:heparin binding"/>
    <property type="evidence" value="ECO:0007669"/>
    <property type="project" value="UniProtKB-KW"/>
</dbReference>
<evidence type="ECO:0000313" key="14">
    <source>
        <dbReference type="Proteomes" id="UP001591681"/>
    </source>
</evidence>
<comment type="subcellular location">
    <subcellularLocation>
        <location evidence="1">Secreted</location>
    </subcellularLocation>
</comment>
<keyword evidence="9" id="KW-0325">Glycoprotein</keyword>
<dbReference type="PANTHER" id="PTHR46987">
    <property type="entry name" value="NEUROHYPOPHYSIAL HORMONES, N-TERMINAL DOMAIN CONTAINING PROTEIN"/>
    <property type="match status" value="1"/>
</dbReference>
<feature type="chain" id="PRO_5044822178" description="R-spondin Fu-CRD domain-containing protein" evidence="11">
    <location>
        <begin position="20"/>
        <end position="267"/>
    </location>
</feature>
<dbReference type="PROSITE" id="PS50092">
    <property type="entry name" value="TSP1"/>
    <property type="match status" value="1"/>
</dbReference>
<accession>A0ABD1JUY5</accession>
<dbReference type="CDD" id="cd00064">
    <property type="entry name" value="FU"/>
    <property type="match status" value="1"/>
</dbReference>
<dbReference type="Gene3D" id="2.10.220.10">
    <property type="entry name" value="Hormone Receptor, Insulin-like Growth Factor Receptor 1, Chain A, domain 2"/>
    <property type="match status" value="1"/>
</dbReference>
<evidence type="ECO:0000256" key="10">
    <source>
        <dbReference type="SAM" id="Phobius"/>
    </source>
</evidence>
<dbReference type="InterPro" id="IPR006212">
    <property type="entry name" value="Furin_repeat"/>
</dbReference>
<dbReference type="EMBL" id="JBHFQA010000011">
    <property type="protein sequence ID" value="KAL2090645.1"/>
    <property type="molecule type" value="Genomic_DNA"/>
</dbReference>
<evidence type="ECO:0000313" key="13">
    <source>
        <dbReference type="EMBL" id="KAL2090645.1"/>
    </source>
</evidence>
<sequence>MHLRLFALLILVCNSFMLSSTTRKPRALKDSPHSCKNCLECSRENGCLRCPEKLFLFLQRRGMSHHGSCLHACPAGHFGMRGKDMNHCMKCKAAECEQCFSKDFCTKCKGGFQLFKGRCFSSCPEGTFPYLTDCIEGCLFSPLSFWGEWGPCQHSGLSCGVRWGHQTRTRLLTWRVPEELSSLCPVSRESRRCRMRKRCPKGETGVGVVGRETRSLLPPSRSGHQQRIITPICEEKSAWHSLAFLSACPDYFMFLLIIFISILIAFR</sequence>
<dbReference type="SUPFAM" id="SSF57184">
    <property type="entry name" value="Growth factor receptor domain"/>
    <property type="match status" value="1"/>
</dbReference>
<dbReference type="AlphaFoldDB" id="A0ABD1JUY5"/>
<comment type="caution">
    <text evidence="13">The sequence shown here is derived from an EMBL/GenBank/DDBJ whole genome shotgun (WGS) entry which is preliminary data.</text>
</comment>
<comment type="similarity">
    <text evidence="2">Belongs to the R-spondin family.</text>
</comment>
<keyword evidence="8" id="KW-1015">Disulfide bond</keyword>
<keyword evidence="3" id="KW-0964">Secreted</keyword>
<dbReference type="InterPro" id="IPR000884">
    <property type="entry name" value="TSP1_rpt"/>
</dbReference>
<evidence type="ECO:0000256" key="11">
    <source>
        <dbReference type="SAM" id="SignalP"/>
    </source>
</evidence>
<dbReference type="GO" id="GO:0016055">
    <property type="term" value="P:Wnt signaling pathway"/>
    <property type="evidence" value="ECO:0007669"/>
    <property type="project" value="UniProtKB-KW"/>
</dbReference>
<evidence type="ECO:0000256" key="6">
    <source>
        <dbReference type="ARBA" id="ARBA00022687"/>
    </source>
</evidence>
<keyword evidence="10" id="KW-0472">Membrane</keyword>